<dbReference type="InterPro" id="IPR036061">
    <property type="entry name" value="CheW-like_dom_sf"/>
</dbReference>
<name>A0A0B3SS57_9RHOB</name>
<evidence type="ECO:0000313" key="3">
    <source>
        <dbReference type="Proteomes" id="UP000030960"/>
    </source>
</evidence>
<sequence length="424" mass="45430">MILREDTMPLVDCAALLGLSTEVPLSEQVVIIVIDADRKQLLGLVVNALQGMISLDRSRRAEMGIVGHGPMLAGAQSFVRNGAVVSILDPPLLFDQPSLPFAVQQDRSYAPLETGASGQSGYLHCGYQDVGLAFPLSDIHATIPMVPLQDSPLAHGPCDGVIHHHGTDIPILDSLRLFGLGGNFSRPESSASVALRAPGGGLVAFEIDRFFDIVHTQTEDLLDVPRVISGRSDLFSGIHMDETGKHYLVIDGPSLLREEVVVQLASTTVNDTPDTPDDAAPGYGGPVAPYLLCRSAGNQIGCHLTDIVEILRLPDDLLCAEARHDGYLGTLSHRAQVIPVFSIASLLGTTTRIEEGNACVLLFREGRQLFGAVADALEEVARCQTFGPPEEKMLRRPETGAFVPLFDLQTEIEITALDTGIALP</sequence>
<dbReference type="AlphaFoldDB" id="A0A0B3SS57"/>
<dbReference type="OrthoDB" id="7794873at2"/>
<dbReference type="PROSITE" id="PS50851">
    <property type="entry name" value="CHEW"/>
    <property type="match status" value="2"/>
</dbReference>
<dbReference type="InterPro" id="IPR002545">
    <property type="entry name" value="CheW-lke_dom"/>
</dbReference>
<feature type="domain" description="CheW-like" evidence="1">
    <location>
        <begin position="1"/>
        <end position="99"/>
    </location>
</feature>
<dbReference type="PANTHER" id="PTHR22617:SF23">
    <property type="entry name" value="CHEMOTAXIS PROTEIN CHEW"/>
    <property type="match status" value="1"/>
</dbReference>
<dbReference type="Gene3D" id="2.30.30.40">
    <property type="entry name" value="SH3 Domains"/>
    <property type="match status" value="1"/>
</dbReference>
<evidence type="ECO:0000259" key="1">
    <source>
        <dbReference type="PROSITE" id="PS50851"/>
    </source>
</evidence>
<dbReference type="Gene3D" id="2.40.50.180">
    <property type="entry name" value="CheA-289, Domain 4"/>
    <property type="match status" value="3"/>
</dbReference>
<dbReference type="EMBL" id="JSUQ01000008">
    <property type="protein sequence ID" value="KHQ53309.1"/>
    <property type="molecule type" value="Genomic_DNA"/>
</dbReference>
<keyword evidence="3" id="KW-1185">Reference proteome</keyword>
<dbReference type="Pfam" id="PF01584">
    <property type="entry name" value="CheW"/>
    <property type="match status" value="3"/>
</dbReference>
<dbReference type="GO" id="GO:0007165">
    <property type="term" value="P:signal transduction"/>
    <property type="evidence" value="ECO:0007669"/>
    <property type="project" value="InterPro"/>
</dbReference>
<reference evidence="2 3" key="1">
    <citation type="submission" date="2014-10" db="EMBL/GenBank/DDBJ databases">
        <title>Genome sequence of Ponticoccus sp. strain UMTAT08 isolated from clonal culture of toxic dinoflagellate Alexandrium tamiyavanichii.</title>
        <authorList>
            <person name="Gan H.Y."/>
            <person name="Muhd D.-D."/>
            <person name="Mohd Noor M.E."/>
            <person name="Yeong Y.S."/>
            <person name="Usup G."/>
        </authorList>
    </citation>
    <scope>NUCLEOTIDE SEQUENCE [LARGE SCALE GENOMIC DNA]</scope>
    <source>
        <strain evidence="2 3">UMTAT08</strain>
    </source>
</reference>
<proteinExistence type="predicted"/>
<dbReference type="Proteomes" id="UP000030960">
    <property type="component" value="Unassembled WGS sequence"/>
</dbReference>
<comment type="caution">
    <text evidence="2">The sequence shown here is derived from an EMBL/GenBank/DDBJ whole genome shotgun (WGS) entry which is preliminary data.</text>
</comment>
<accession>A0A0B3SS57</accession>
<dbReference type="STRING" id="561184.SAMN05216376_1267"/>
<gene>
    <name evidence="2" type="ORF">OA50_02336</name>
</gene>
<dbReference type="InterPro" id="IPR039315">
    <property type="entry name" value="CheW"/>
</dbReference>
<protein>
    <submittedName>
        <fullName evidence="2">CheW-like domain protein</fullName>
    </submittedName>
</protein>
<dbReference type="SUPFAM" id="SSF50341">
    <property type="entry name" value="CheW-like"/>
    <property type="match status" value="3"/>
</dbReference>
<dbReference type="SMART" id="SM00260">
    <property type="entry name" value="CheW"/>
    <property type="match status" value="1"/>
</dbReference>
<dbReference type="GO" id="GO:0005829">
    <property type="term" value="C:cytosol"/>
    <property type="evidence" value="ECO:0007669"/>
    <property type="project" value="TreeGrafter"/>
</dbReference>
<feature type="domain" description="CheW-like" evidence="1">
    <location>
        <begin position="117"/>
        <end position="261"/>
    </location>
</feature>
<dbReference type="PANTHER" id="PTHR22617">
    <property type="entry name" value="CHEMOTAXIS SENSOR HISTIDINE KINASE-RELATED"/>
    <property type="match status" value="1"/>
</dbReference>
<evidence type="ECO:0000313" key="2">
    <source>
        <dbReference type="EMBL" id="KHQ53309.1"/>
    </source>
</evidence>
<organism evidence="2 3">
    <name type="scientific">Mameliella alba</name>
    <dbReference type="NCBI Taxonomy" id="561184"/>
    <lineage>
        <taxon>Bacteria</taxon>
        <taxon>Pseudomonadati</taxon>
        <taxon>Pseudomonadota</taxon>
        <taxon>Alphaproteobacteria</taxon>
        <taxon>Rhodobacterales</taxon>
        <taxon>Roseobacteraceae</taxon>
        <taxon>Mameliella</taxon>
    </lineage>
</organism>
<dbReference type="GO" id="GO:0006935">
    <property type="term" value="P:chemotaxis"/>
    <property type="evidence" value="ECO:0007669"/>
    <property type="project" value="InterPro"/>
</dbReference>